<dbReference type="AlphaFoldDB" id="A0A6I3LMX9"/>
<organism evidence="1 2">
    <name type="scientific">Myroides albus</name>
    <dbReference type="NCBI Taxonomy" id="2562892"/>
    <lineage>
        <taxon>Bacteria</taxon>
        <taxon>Pseudomonadati</taxon>
        <taxon>Bacteroidota</taxon>
        <taxon>Flavobacteriia</taxon>
        <taxon>Flavobacteriales</taxon>
        <taxon>Flavobacteriaceae</taxon>
        <taxon>Myroides</taxon>
    </lineage>
</organism>
<comment type="caution">
    <text evidence="1">The sequence shown here is derived from an EMBL/GenBank/DDBJ whole genome shotgun (WGS) entry which is preliminary data.</text>
</comment>
<dbReference type="Proteomes" id="UP000438760">
    <property type="component" value="Unassembled WGS sequence"/>
</dbReference>
<reference evidence="1 2" key="1">
    <citation type="submission" date="2019-11" db="EMBL/GenBank/DDBJ databases">
        <title>Genome of Strain BIT-d1.</title>
        <authorList>
            <person name="Yang Y."/>
        </authorList>
    </citation>
    <scope>NUCLEOTIDE SEQUENCE [LARGE SCALE GENOMIC DNA]</scope>
    <source>
        <strain evidence="1 2">BIT-d1</strain>
    </source>
</reference>
<keyword evidence="2" id="KW-1185">Reference proteome</keyword>
<evidence type="ECO:0000313" key="2">
    <source>
        <dbReference type="Proteomes" id="UP000438760"/>
    </source>
</evidence>
<sequence>MKLTSYDKTPFQIQFSFHRLIHEVKAFVSDDLQSGLKKGYYQDLLQRIDQVPTLGIIANEQVIKDNQELINELLEILFPRGLQDNEIKAVSMPFQSLMFNYTKRFHKIIEESGGNYDIEIRNFSPHQYYIACCCIVMNYYFKCDFDISYPLFIDLPDSKGIIHHYRVLYNADFVEVFPTEKALMLSKEDIELLQDNYDDLDLWIKYFPQESWIIRGFGIISLVDVTIESAISLLKENFLKAELQREPIGNTLGQLFSSIFKVPNLKVGYTPLEFDKLIQVETRDIMALNSYLINEQTNEIVLSKNAYTKIIEKLEYFSISDIDEHLANESERMMYEQLKARGVKSCLFSPVVISTGIEGILEIISEDQRALHSVNAQKLNALIPIIAETFERVKIDLLNHVEAIIQREFTTIHPSVYWKFLEEARRNYVESVIEKDYYINPISFSDVYPLYGEIDIKGSSQLRNEAIVKDLREQLSLLKKMFSNSKGEVSSLILEKHFLKLTAFIRQLETHFFSGLEQRIETYIKEELHPFLKKEGHLFDEDLLKTYFNHIDLQINIYYKYRKIFDHQVGRMNKCFSDILDARQKVVQNVFPHYYERFKTDGIEHNIYIGESICPTLSFDFTYLQNLRLWQLQVMGELMCTHYRNNIQEVIPMDVTVLIFVYDTSLGIQFRMDEKRFDIDGSYNTRYEIIKKRLDKAYIKETTERIVQPKKVTIAFASSKDLEEYRNYLSFGQKLGLFTSEFEQFEIEDMQGVSGMIGLRIGVNLDFDTESLDYVNLMHLFLRNHYL</sequence>
<dbReference type="OrthoDB" id="627374at2"/>
<protein>
    <recommendedName>
        <fullName evidence="3">GAF domain-containing protein</fullName>
    </recommendedName>
</protein>
<evidence type="ECO:0000313" key="1">
    <source>
        <dbReference type="EMBL" id="MTG98680.1"/>
    </source>
</evidence>
<gene>
    <name evidence="1" type="ORF">GJV76_11165</name>
</gene>
<evidence type="ECO:0008006" key="3">
    <source>
        <dbReference type="Google" id="ProtNLM"/>
    </source>
</evidence>
<dbReference type="EMBL" id="WMJX01000025">
    <property type="protein sequence ID" value="MTG98680.1"/>
    <property type="molecule type" value="Genomic_DNA"/>
</dbReference>
<proteinExistence type="predicted"/>
<name>A0A6I3LMX9_9FLAO</name>
<accession>A0A6I3LMX9</accession>
<dbReference type="RefSeq" id="WP_155092700.1">
    <property type="nucleotide sequence ID" value="NZ_CP102754.1"/>
</dbReference>